<feature type="domain" description="XPG-I" evidence="13">
    <location>
        <begin position="761"/>
        <end position="830"/>
    </location>
</feature>
<gene>
    <name evidence="15" type="primary">TDEL0G00750</name>
    <name evidence="15" type="ORF">TDEL_0G00750</name>
</gene>
<dbReference type="GeneID" id="11505332"/>
<feature type="region of interest" description="Disordered" evidence="12">
    <location>
        <begin position="662"/>
        <end position="681"/>
    </location>
</feature>
<sequence length="1012" mass="116558">MGVHSFWDIVGPTAKPVRLESLQDRRMAVDASIWIYQFLKAVRDQEGNALKNSHIVGFFRRICKLLYFGIKPVFVFDGGVPALKRSTIQQRKERRQGKRDNASITARKLLAIQLQKKEGSGAANNVSNDDENKEDSSELFKPQDEWHLPVIPGFKYDRDDQRVVSAKTFEQMVNKVDDELENIDLDSINPASAEFEELPKSTQYLILSTLRLKSRLRMGYTRDQLEQLFPDSMDFSRFQIDMVKRRNFFTQKLMGATGVHDGGASKLDDEVIKRVSGRMNKEYKLTKTENGWTLGLGDMDGSESQKAILLDDKDIDAMNYIQNRKGRQAEHLKALESRNNDLIEDNDDEDDENLEWEDVDVKPQTIQKREDYSINAAKLPKLGQQVNSVGSRSFLDRRHDQVSPMKRPFAQIIRHMEDNEDGRRDELEDDDYDDDDDYKKQLEEIELVEATQKSKNIMRKQRVEDTLKEKSNNVEPKNLEEIMDTAFQDNENDMINNNVTKNLSPVVSFQQAAPISQDEMVPLTVQQKKPVAGESKAVPLTESEQNLQHIVSKIPEFSFGGKDSFLFQDSSLSKSKDVVEDDVNEKQNEKPVQETPAWFSSSDVQQNPFSSSNFVKDQEVLNTPKSTENYQLLSGLDAQELLQKDGKDEDDIEEVIEVASEKEDQMNEMDTGSLEENGGGHRKEREALAYDYDFSEGEEEDIAENMRKEQLDFATFKNALNNRIVDNAFVEDELFEQQMKDKRDSDEVTTDMIVEVQDLLSRFGIPFITAPMEAEAQCAELLGLKLVDGIITDDSDVFLFGGSRVYKNMFHEKNYVEFYDYQSIKQNLGLDRDTMIELAQLLGSDYTNGIKGMGPVSSMEVLAEFGNLIKFRDWYNEGQFDTKKQQAENKYERDLRKRLVKNEVVLSSDFPSELVRDSYLSPEVDHDKSTFIWGAPDLDMLRQFMRARVGWTQEKSDEILVPLIRDINNRKKQARQMTLNEFFPSEYIQEKKLNFGKRLTTASNKLKKRKMK</sequence>
<feature type="region of interest" description="Disordered" evidence="12">
    <location>
        <begin position="578"/>
        <end position="604"/>
    </location>
</feature>
<keyword evidence="9" id="KW-0460">Magnesium</keyword>
<evidence type="ECO:0000256" key="6">
    <source>
        <dbReference type="ARBA" id="ARBA00022759"/>
    </source>
</evidence>
<protein>
    <recommendedName>
        <fullName evidence="17">DNA repair protein RAD2</fullName>
    </recommendedName>
</protein>
<feature type="compositionally biased region" description="Basic and acidic residues" evidence="12">
    <location>
        <begin position="578"/>
        <end position="592"/>
    </location>
</feature>
<evidence type="ECO:0000256" key="10">
    <source>
        <dbReference type="ARBA" id="ARBA00023204"/>
    </source>
</evidence>
<evidence type="ECO:0000256" key="7">
    <source>
        <dbReference type="ARBA" id="ARBA00022763"/>
    </source>
</evidence>
<dbReference type="InterPro" id="IPR029060">
    <property type="entry name" value="PIN-like_dom_sf"/>
</dbReference>
<dbReference type="SMART" id="SM00485">
    <property type="entry name" value="XPGN"/>
    <property type="match status" value="1"/>
</dbReference>
<evidence type="ECO:0000256" key="9">
    <source>
        <dbReference type="ARBA" id="ARBA00022842"/>
    </source>
</evidence>
<keyword evidence="5" id="KW-0479">Metal-binding</keyword>
<evidence type="ECO:0000256" key="11">
    <source>
        <dbReference type="ARBA" id="ARBA00023242"/>
    </source>
</evidence>
<evidence type="ECO:0000259" key="14">
    <source>
        <dbReference type="SMART" id="SM00485"/>
    </source>
</evidence>
<dbReference type="HOGENOM" id="CLU_003018_2_0_1"/>
<organism evidence="15 16">
    <name type="scientific">Torulaspora delbrueckii</name>
    <name type="common">Yeast</name>
    <name type="synonym">Candida colliculosa</name>
    <dbReference type="NCBI Taxonomy" id="4950"/>
    <lineage>
        <taxon>Eukaryota</taxon>
        <taxon>Fungi</taxon>
        <taxon>Dikarya</taxon>
        <taxon>Ascomycota</taxon>
        <taxon>Saccharomycotina</taxon>
        <taxon>Saccharomycetes</taxon>
        <taxon>Saccharomycetales</taxon>
        <taxon>Saccharomycetaceae</taxon>
        <taxon>Torulaspora</taxon>
    </lineage>
</organism>
<comment type="cofactor">
    <cofactor evidence="1">
        <name>Mg(2+)</name>
        <dbReference type="ChEBI" id="CHEBI:18420"/>
    </cofactor>
</comment>
<evidence type="ECO:0000256" key="5">
    <source>
        <dbReference type="ARBA" id="ARBA00022723"/>
    </source>
</evidence>
<dbReference type="STRING" id="1076872.G8ZYG7"/>
<dbReference type="InterPro" id="IPR006086">
    <property type="entry name" value="XPG-I_dom"/>
</dbReference>
<comment type="similarity">
    <text evidence="3">Belongs to the XPG/RAD2 endonuclease family. XPG subfamily.</text>
</comment>
<accession>G8ZYG7</accession>
<dbReference type="FunFam" id="1.10.150.20:FF:000057">
    <property type="entry name" value="RAD2p Single-stranded DNA endonuclease"/>
    <property type="match status" value="1"/>
</dbReference>
<dbReference type="GO" id="GO:0003697">
    <property type="term" value="F:single-stranded DNA binding"/>
    <property type="evidence" value="ECO:0007669"/>
    <property type="project" value="InterPro"/>
</dbReference>
<dbReference type="GO" id="GO:0000014">
    <property type="term" value="F:single-stranded DNA endodeoxyribonuclease activity"/>
    <property type="evidence" value="ECO:0007669"/>
    <property type="project" value="EnsemblFungi"/>
</dbReference>
<keyword evidence="7" id="KW-0227">DNA damage</keyword>
<dbReference type="InterPro" id="IPR019974">
    <property type="entry name" value="XPG_CS"/>
</dbReference>
<dbReference type="CDD" id="cd09904">
    <property type="entry name" value="H3TH_XPG"/>
    <property type="match status" value="1"/>
</dbReference>
<comment type="subcellular location">
    <subcellularLocation>
        <location evidence="2">Nucleus</location>
    </subcellularLocation>
</comment>
<dbReference type="InterPro" id="IPR008918">
    <property type="entry name" value="HhH2"/>
</dbReference>
<dbReference type="OrthoDB" id="31113at2759"/>
<evidence type="ECO:0000256" key="12">
    <source>
        <dbReference type="SAM" id="MobiDB-lite"/>
    </source>
</evidence>
<dbReference type="PROSITE" id="PS00842">
    <property type="entry name" value="XPG_2"/>
    <property type="match status" value="1"/>
</dbReference>
<dbReference type="PRINTS" id="PR00066">
    <property type="entry name" value="XRODRMPGMNTG"/>
</dbReference>
<dbReference type="InterPro" id="IPR001044">
    <property type="entry name" value="XPG/Rad2_eukaryotes"/>
</dbReference>
<keyword evidence="6" id="KW-0255">Endonuclease</keyword>
<keyword evidence="4" id="KW-0540">Nuclease</keyword>
<evidence type="ECO:0000313" key="16">
    <source>
        <dbReference type="Proteomes" id="UP000005627"/>
    </source>
</evidence>
<dbReference type="Pfam" id="PF00867">
    <property type="entry name" value="XPG_I"/>
    <property type="match status" value="1"/>
</dbReference>
<dbReference type="GO" id="GO:0006289">
    <property type="term" value="P:nucleotide-excision repair"/>
    <property type="evidence" value="ECO:0007669"/>
    <property type="project" value="EnsemblFungi"/>
</dbReference>
<dbReference type="FunCoup" id="G8ZYG7">
    <property type="interactions" value="571"/>
</dbReference>
<dbReference type="SUPFAM" id="SSF88723">
    <property type="entry name" value="PIN domain-like"/>
    <property type="match status" value="1"/>
</dbReference>
<dbReference type="GO" id="GO:0006366">
    <property type="term" value="P:transcription by RNA polymerase II"/>
    <property type="evidence" value="ECO:0007669"/>
    <property type="project" value="EnsemblFungi"/>
</dbReference>
<dbReference type="EMBL" id="HE616748">
    <property type="protein sequence ID" value="CCE93442.1"/>
    <property type="molecule type" value="Genomic_DNA"/>
</dbReference>
<dbReference type="InParanoid" id="G8ZYG7"/>
<reference evidence="15 16" key="1">
    <citation type="journal article" date="2011" name="Proc. Natl. Acad. Sci. U.S.A.">
        <title>Evolutionary erosion of yeast sex chromosomes by mating-type switching accidents.</title>
        <authorList>
            <person name="Gordon J.L."/>
            <person name="Armisen D."/>
            <person name="Proux-Wera E."/>
            <person name="Oheigeartaigh S.S."/>
            <person name="Byrne K.P."/>
            <person name="Wolfe K.H."/>
        </authorList>
    </citation>
    <scope>NUCLEOTIDE SEQUENCE [LARGE SCALE GENOMIC DNA]</scope>
    <source>
        <strain evidence="16">ATCC 10662 / CBS 1146 / NBRC 0425 / NCYC 2629 / NRRL Y-866</strain>
    </source>
</reference>
<dbReference type="InterPro" id="IPR036279">
    <property type="entry name" value="5-3_exonuclease_C_sf"/>
</dbReference>
<dbReference type="PANTHER" id="PTHR16171">
    <property type="entry name" value="DNA REPAIR PROTEIN COMPLEMENTING XP-G CELLS-RELATED"/>
    <property type="match status" value="1"/>
</dbReference>
<dbReference type="Gene3D" id="1.10.150.20">
    <property type="entry name" value="5' to 3' exonuclease, C-terminal subdomain"/>
    <property type="match status" value="1"/>
</dbReference>
<feature type="region of interest" description="Disordered" evidence="12">
    <location>
        <begin position="120"/>
        <end position="139"/>
    </location>
</feature>
<evidence type="ECO:0000256" key="1">
    <source>
        <dbReference type="ARBA" id="ARBA00001946"/>
    </source>
</evidence>
<evidence type="ECO:0000256" key="3">
    <source>
        <dbReference type="ARBA" id="ARBA00005283"/>
    </source>
</evidence>
<dbReference type="AlphaFoldDB" id="G8ZYG7"/>
<dbReference type="InterPro" id="IPR006085">
    <property type="entry name" value="XPG_DNA_repair_N"/>
</dbReference>
<dbReference type="RefSeq" id="XP_003682653.1">
    <property type="nucleotide sequence ID" value="XM_003682605.1"/>
</dbReference>
<proteinExistence type="inferred from homology"/>
<keyword evidence="8" id="KW-0378">Hydrolase</keyword>
<dbReference type="SMART" id="SM00279">
    <property type="entry name" value="HhH2"/>
    <property type="match status" value="1"/>
</dbReference>
<dbReference type="PROSITE" id="PS00841">
    <property type="entry name" value="XPG_1"/>
    <property type="match status" value="1"/>
</dbReference>
<keyword evidence="10" id="KW-0234">DNA repair</keyword>
<evidence type="ECO:0000256" key="8">
    <source>
        <dbReference type="ARBA" id="ARBA00022801"/>
    </source>
</evidence>
<dbReference type="PRINTS" id="PR00853">
    <property type="entry name" value="XPGRADSUPER"/>
</dbReference>
<name>G8ZYG7_TORDE</name>
<feature type="domain" description="XPG N-terminal" evidence="14">
    <location>
        <begin position="1"/>
        <end position="98"/>
    </location>
</feature>
<evidence type="ECO:0000259" key="13">
    <source>
        <dbReference type="SMART" id="SM00484"/>
    </source>
</evidence>
<evidence type="ECO:0000313" key="15">
    <source>
        <dbReference type="EMBL" id="CCE93442.1"/>
    </source>
</evidence>
<dbReference type="PANTHER" id="PTHR16171:SF7">
    <property type="entry name" value="DNA REPAIR PROTEIN RAD2"/>
    <property type="match status" value="1"/>
</dbReference>
<dbReference type="SUPFAM" id="SSF47807">
    <property type="entry name" value="5' to 3' exonuclease, C-terminal subdomain"/>
    <property type="match status" value="1"/>
</dbReference>
<dbReference type="FunFam" id="3.40.50.1010:FF:000046">
    <property type="entry name" value="RAD2p Single-stranded DNA endonuclease"/>
    <property type="match status" value="1"/>
</dbReference>
<dbReference type="GO" id="GO:0000112">
    <property type="term" value="C:nucleotide-excision repair factor 3 complex"/>
    <property type="evidence" value="ECO:0007669"/>
    <property type="project" value="EnsemblFungi"/>
</dbReference>
<dbReference type="Proteomes" id="UP000005627">
    <property type="component" value="Chromosome 7"/>
</dbReference>
<dbReference type="eggNOG" id="KOG2520">
    <property type="taxonomic scope" value="Eukaryota"/>
</dbReference>
<feature type="region of interest" description="Disordered" evidence="12">
    <location>
        <begin position="413"/>
        <end position="435"/>
    </location>
</feature>
<feature type="compositionally biased region" description="Basic and acidic residues" evidence="12">
    <location>
        <begin position="414"/>
        <end position="426"/>
    </location>
</feature>
<dbReference type="InterPro" id="IPR006084">
    <property type="entry name" value="XPG/Rad2"/>
</dbReference>
<keyword evidence="16" id="KW-1185">Reference proteome</keyword>
<evidence type="ECO:0008006" key="17">
    <source>
        <dbReference type="Google" id="ProtNLM"/>
    </source>
</evidence>
<dbReference type="SMART" id="SM00484">
    <property type="entry name" value="XPGI"/>
    <property type="match status" value="1"/>
</dbReference>
<dbReference type="Gene3D" id="3.40.50.1010">
    <property type="entry name" value="5'-nuclease"/>
    <property type="match status" value="2"/>
</dbReference>
<keyword evidence="11" id="KW-0539">Nucleus</keyword>
<dbReference type="Pfam" id="PF00752">
    <property type="entry name" value="XPG_N"/>
    <property type="match status" value="1"/>
</dbReference>
<dbReference type="CDD" id="cd09868">
    <property type="entry name" value="PIN_XPG_RAD2"/>
    <property type="match status" value="2"/>
</dbReference>
<evidence type="ECO:0000256" key="2">
    <source>
        <dbReference type="ARBA" id="ARBA00004123"/>
    </source>
</evidence>
<evidence type="ECO:0000256" key="4">
    <source>
        <dbReference type="ARBA" id="ARBA00022722"/>
    </source>
</evidence>
<dbReference type="GO" id="GO:0046872">
    <property type="term" value="F:metal ion binding"/>
    <property type="evidence" value="ECO:0007669"/>
    <property type="project" value="UniProtKB-KW"/>
</dbReference>
<dbReference type="KEGG" id="tdl:TDEL_0G00750"/>